<keyword evidence="1" id="KW-0678">Repressor</keyword>
<dbReference type="PRINTS" id="PR00455">
    <property type="entry name" value="HTHTETR"/>
</dbReference>
<evidence type="ECO:0000313" key="8">
    <source>
        <dbReference type="EMBL" id="NYJ35796.1"/>
    </source>
</evidence>
<dbReference type="InterPro" id="IPR009057">
    <property type="entry name" value="Homeodomain-like_sf"/>
</dbReference>
<evidence type="ECO:0000313" key="9">
    <source>
        <dbReference type="Proteomes" id="UP000572051"/>
    </source>
</evidence>
<dbReference type="PANTHER" id="PTHR30055">
    <property type="entry name" value="HTH-TYPE TRANSCRIPTIONAL REGULATOR RUTR"/>
    <property type="match status" value="1"/>
</dbReference>
<gene>
    <name evidence="8" type="ORF">HNR10_003677</name>
</gene>
<evidence type="ECO:0000256" key="4">
    <source>
        <dbReference type="ARBA" id="ARBA00023163"/>
    </source>
</evidence>
<dbReference type="SUPFAM" id="SSF46689">
    <property type="entry name" value="Homeodomain-like"/>
    <property type="match status" value="1"/>
</dbReference>
<evidence type="ECO:0000256" key="2">
    <source>
        <dbReference type="ARBA" id="ARBA00023015"/>
    </source>
</evidence>
<dbReference type="PANTHER" id="PTHR30055:SF234">
    <property type="entry name" value="HTH-TYPE TRANSCRIPTIONAL REGULATOR BETI"/>
    <property type="match status" value="1"/>
</dbReference>
<evidence type="ECO:0000256" key="1">
    <source>
        <dbReference type="ARBA" id="ARBA00022491"/>
    </source>
</evidence>
<feature type="region of interest" description="Disordered" evidence="6">
    <location>
        <begin position="1"/>
        <end position="38"/>
    </location>
</feature>
<dbReference type="GO" id="GO:0000976">
    <property type="term" value="F:transcription cis-regulatory region binding"/>
    <property type="evidence" value="ECO:0007669"/>
    <property type="project" value="TreeGrafter"/>
</dbReference>
<dbReference type="GO" id="GO:0003700">
    <property type="term" value="F:DNA-binding transcription factor activity"/>
    <property type="evidence" value="ECO:0007669"/>
    <property type="project" value="TreeGrafter"/>
</dbReference>
<dbReference type="Pfam" id="PF13977">
    <property type="entry name" value="TetR_C_6"/>
    <property type="match status" value="1"/>
</dbReference>
<dbReference type="InterPro" id="IPR039538">
    <property type="entry name" value="BetI_C"/>
</dbReference>
<dbReference type="Gene3D" id="1.10.357.10">
    <property type="entry name" value="Tetracycline Repressor, domain 2"/>
    <property type="match status" value="1"/>
</dbReference>
<organism evidence="8 9">
    <name type="scientific">Nocardiopsis aegyptia</name>
    <dbReference type="NCBI Taxonomy" id="220378"/>
    <lineage>
        <taxon>Bacteria</taxon>
        <taxon>Bacillati</taxon>
        <taxon>Actinomycetota</taxon>
        <taxon>Actinomycetes</taxon>
        <taxon>Streptosporangiales</taxon>
        <taxon>Nocardiopsidaceae</taxon>
        <taxon>Nocardiopsis</taxon>
    </lineage>
</organism>
<keyword evidence="4" id="KW-0804">Transcription</keyword>
<name>A0A7Z0EQC8_9ACTN</name>
<feature type="DNA-binding region" description="H-T-H motif" evidence="5">
    <location>
        <begin position="64"/>
        <end position="83"/>
    </location>
</feature>
<dbReference type="Proteomes" id="UP000572051">
    <property type="component" value="Unassembled WGS sequence"/>
</dbReference>
<dbReference type="SUPFAM" id="SSF48498">
    <property type="entry name" value="Tetracyclin repressor-like, C-terminal domain"/>
    <property type="match status" value="1"/>
</dbReference>
<dbReference type="InterPro" id="IPR001647">
    <property type="entry name" value="HTH_TetR"/>
</dbReference>
<dbReference type="InterPro" id="IPR050109">
    <property type="entry name" value="HTH-type_TetR-like_transc_reg"/>
</dbReference>
<dbReference type="EMBL" id="JACCFS010000001">
    <property type="protein sequence ID" value="NYJ35796.1"/>
    <property type="molecule type" value="Genomic_DNA"/>
</dbReference>
<accession>A0A7Z0EQC8</accession>
<keyword evidence="9" id="KW-1185">Reference proteome</keyword>
<comment type="caution">
    <text evidence="8">The sequence shown here is derived from an EMBL/GenBank/DDBJ whole genome shotgun (WGS) entry which is preliminary data.</text>
</comment>
<evidence type="ECO:0000259" key="7">
    <source>
        <dbReference type="PROSITE" id="PS50977"/>
    </source>
</evidence>
<reference evidence="8 9" key="1">
    <citation type="submission" date="2020-07" db="EMBL/GenBank/DDBJ databases">
        <title>Sequencing the genomes of 1000 actinobacteria strains.</title>
        <authorList>
            <person name="Klenk H.-P."/>
        </authorList>
    </citation>
    <scope>NUCLEOTIDE SEQUENCE [LARGE SCALE GENOMIC DNA]</scope>
    <source>
        <strain evidence="8 9">DSM 44442</strain>
    </source>
</reference>
<dbReference type="RefSeq" id="WP_179825195.1">
    <property type="nucleotide sequence ID" value="NZ_JACCFS010000001.1"/>
</dbReference>
<dbReference type="InterPro" id="IPR036271">
    <property type="entry name" value="Tet_transcr_reg_TetR-rel_C_sf"/>
</dbReference>
<keyword evidence="3 5" id="KW-0238">DNA-binding</keyword>
<proteinExistence type="predicted"/>
<feature type="compositionally biased region" description="Low complexity" evidence="6">
    <location>
        <begin position="1"/>
        <end position="22"/>
    </location>
</feature>
<protein>
    <submittedName>
        <fullName evidence="8">AcrR family transcriptional regulator</fullName>
    </submittedName>
</protein>
<evidence type="ECO:0000256" key="6">
    <source>
        <dbReference type="SAM" id="MobiDB-lite"/>
    </source>
</evidence>
<feature type="domain" description="HTH tetR-type" evidence="7">
    <location>
        <begin position="41"/>
        <end position="101"/>
    </location>
</feature>
<dbReference type="PROSITE" id="PS50977">
    <property type="entry name" value="HTH_TETR_2"/>
    <property type="match status" value="1"/>
</dbReference>
<evidence type="ECO:0000256" key="3">
    <source>
        <dbReference type="ARBA" id="ARBA00023125"/>
    </source>
</evidence>
<evidence type="ECO:0000256" key="5">
    <source>
        <dbReference type="PROSITE-ProRule" id="PRU00335"/>
    </source>
</evidence>
<dbReference type="Pfam" id="PF00440">
    <property type="entry name" value="TetR_N"/>
    <property type="match status" value="1"/>
</dbReference>
<sequence length="232" mass="25449">MSGPDEGAPARGADGRAPANGPTGARRRAVAPDKRTRQPTEVRRRLILEAAVPLVIERGASRVGLRDIARAAGVSVGTVTYHFGGVREILSEAVSIEIDSYYRPLGERMLAAATAAEGLTTLIEGVFSAETDRHWRLWFDNWAADASLEPDSRQHRRYEEWSDRVAELIARGRDAGEFRCPDVAETTTRFNALVDGLALRRLRGAPPLSIEQARAHLRRFLAAELDLESSPA</sequence>
<dbReference type="AlphaFoldDB" id="A0A7Z0EQC8"/>
<keyword evidence="2" id="KW-0805">Transcription regulation</keyword>